<feature type="transmembrane region" description="Helical" evidence="10">
    <location>
        <begin position="139"/>
        <end position="158"/>
    </location>
</feature>
<accession>A0A401Z6R9</accession>
<comment type="caution">
    <text evidence="13">The sequence shown here is derived from an EMBL/GenBank/DDBJ whole genome shotgun (WGS) entry which is preliminary data.</text>
</comment>
<dbReference type="InterPro" id="IPR036890">
    <property type="entry name" value="HATPase_C_sf"/>
</dbReference>
<dbReference type="EC" id="2.7.13.3" evidence="2"/>
<evidence type="ECO:0000256" key="2">
    <source>
        <dbReference type="ARBA" id="ARBA00012438"/>
    </source>
</evidence>
<feature type="transmembrane region" description="Helical" evidence="10">
    <location>
        <begin position="21"/>
        <end position="43"/>
    </location>
</feature>
<dbReference type="CDD" id="cd16917">
    <property type="entry name" value="HATPase_UhpB-NarQ-NarX-like"/>
    <property type="match status" value="1"/>
</dbReference>
<evidence type="ECO:0000256" key="9">
    <source>
        <dbReference type="SAM" id="MobiDB-lite"/>
    </source>
</evidence>
<dbReference type="GO" id="GO:0016020">
    <property type="term" value="C:membrane"/>
    <property type="evidence" value="ECO:0007669"/>
    <property type="project" value="InterPro"/>
</dbReference>
<evidence type="ECO:0000256" key="8">
    <source>
        <dbReference type="ARBA" id="ARBA00023012"/>
    </source>
</evidence>
<evidence type="ECO:0000256" key="4">
    <source>
        <dbReference type="ARBA" id="ARBA00022679"/>
    </source>
</evidence>
<dbReference type="AlphaFoldDB" id="A0A401Z6R9"/>
<gene>
    <name evidence="13" type="ORF">EHYA_10316</name>
</gene>
<dbReference type="Pfam" id="PF07730">
    <property type="entry name" value="HisKA_3"/>
    <property type="match status" value="1"/>
</dbReference>
<keyword evidence="8" id="KW-0902">Two-component regulatory system</keyword>
<dbReference type="PANTHER" id="PTHR24421">
    <property type="entry name" value="NITRATE/NITRITE SENSOR PROTEIN NARX-RELATED"/>
    <property type="match status" value="1"/>
</dbReference>
<feature type="compositionally biased region" description="Gly residues" evidence="9">
    <location>
        <begin position="364"/>
        <end position="376"/>
    </location>
</feature>
<feature type="region of interest" description="Disordered" evidence="9">
    <location>
        <begin position="340"/>
        <end position="412"/>
    </location>
</feature>
<dbReference type="Proteomes" id="UP000286931">
    <property type="component" value="Unassembled WGS sequence"/>
</dbReference>
<feature type="domain" description="Histidine kinase/HSP90-like ATPase" evidence="11">
    <location>
        <begin position="302"/>
        <end position="407"/>
    </location>
</feature>
<keyword evidence="7" id="KW-0067">ATP-binding</keyword>
<dbReference type="InterPro" id="IPR050482">
    <property type="entry name" value="Sensor_HK_TwoCompSys"/>
</dbReference>
<keyword evidence="10" id="KW-0472">Membrane</keyword>
<protein>
    <recommendedName>
        <fullName evidence="2">histidine kinase</fullName>
        <ecNumber evidence="2">2.7.13.3</ecNumber>
    </recommendedName>
</protein>
<keyword evidence="4" id="KW-0808">Transferase</keyword>
<feature type="domain" description="Signal transduction histidine kinase subgroup 3 dimerisation and phosphoacceptor" evidence="12">
    <location>
        <begin position="190"/>
        <end position="256"/>
    </location>
</feature>
<dbReference type="SUPFAM" id="SSF55874">
    <property type="entry name" value="ATPase domain of HSP90 chaperone/DNA topoisomerase II/histidine kinase"/>
    <property type="match status" value="1"/>
</dbReference>
<evidence type="ECO:0000259" key="12">
    <source>
        <dbReference type="Pfam" id="PF07730"/>
    </source>
</evidence>
<evidence type="ECO:0000256" key="3">
    <source>
        <dbReference type="ARBA" id="ARBA00022553"/>
    </source>
</evidence>
<evidence type="ECO:0000313" key="14">
    <source>
        <dbReference type="Proteomes" id="UP000286931"/>
    </source>
</evidence>
<keyword evidence="14" id="KW-1185">Reference proteome</keyword>
<keyword evidence="10" id="KW-1133">Transmembrane helix</keyword>
<dbReference type="GO" id="GO:0005524">
    <property type="term" value="F:ATP binding"/>
    <property type="evidence" value="ECO:0007669"/>
    <property type="project" value="UniProtKB-KW"/>
</dbReference>
<feature type="transmembrane region" description="Helical" evidence="10">
    <location>
        <begin position="72"/>
        <end position="102"/>
    </location>
</feature>
<evidence type="ECO:0000256" key="1">
    <source>
        <dbReference type="ARBA" id="ARBA00000085"/>
    </source>
</evidence>
<evidence type="ECO:0000259" key="11">
    <source>
        <dbReference type="Pfam" id="PF02518"/>
    </source>
</evidence>
<dbReference type="PANTHER" id="PTHR24421:SF10">
    <property type="entry name" value="NITRATE_NITRITE SENSOR PROTEIN NARQ"/>
    <property type="match status" value="1"/>
</dbReference>
<comment type="catalytic activity">
    <reaction evidence="1">
        <text>ATP + protein L-histidine = ADP + protein N-phospho-L-histidine.</text>
        <dbReference type="EC" id="2.7.13.3"/>
    </reaction>
</comment>
<sequence>MLPIMGSLTRIPAWVPRGPDAGAVGTAVVGVLVVAFTIVDMVPMDGSDALGLVPVFAACAALFVRREYPVTVLLLTLLASAVYYPFVVADGPLFVTFAVALYSAAARGRLVIAMVVGAGFATAVGVAEQRSGENHLADAALFLMYGWIVAVIAIGGMLHNRNAYLAEAHRRAEEAEHTLEAEARRRAVEERLRIARELHDVLGHHLSLINVQSGAALHGFARAPDRAEQALDAIKRTSRDALRELRETLGVLRQVDEEAPTAPASGLAALDELIAHMARAGIDVRLELPGGSRPLSPAVDLAAYRIVQEALTNVTRHSGAASAVVRIEFEERRVRVRIDDDGRAGARGTGDGRDAPRPGDTDGAAGGPGGGSGVAGMGERARALGGEFEAGARPGGGYRVSATLPLRREGAA</sequence>
<dbReference type="GO" id="GO:0046983">
    <property type="term" value="F:protein dimerization activity"/>
    <property type="evidence" value="ECO:0007669"/>
    <property type="project" value="InterPro"/>
</dbReference>
<keyword evidence="5" id="KW-0547">Nucleotide-binding</keyword>
<evidence type="ECO:0000256" key="7">
    <source>
        <dbReference type="ARBA" id="ARBA00022840"/>
    </source>
</evidence>
<dbReference type="InterPro" id="IPR003594">
    <property type="entry name" value="HATPase_dom"/>
</dbReference>
<dbReference type="Gene3D" id="3.30.565.10">
    <property type="entry name" value="Histidine kinase-like ATPase, C-terminal domain"/>
    <property type="match status" value="1"/>
</dbReference>
<dbReference type="Pfam" id="PF02518">
    <property type="entry name" value="HATPase_c"/>
    <property type="match status" value="1"/>
</dbReference>
<evidence type="ECO:0000256" key="6">
    <source>
        <dbReference type="ARBA" id="ARBA00022777"/>
    </source>
</evidence>
<reference evidence="13 14" key="1">
    <citation type="submission" date="2018-12" db="EMBL/GenBank/DDBJ databases">
        <title>Draft genome sequence of Embleya hyalina NBRC 13850T.</title>
        <authorList>
            <person name="Komaki H."/>
            <person name="Hosoyama A."/>
            <person name="Kimura A."/>
            <person name="Ichikawa N."/>
            <person name="Tamura T."/>
        </authorList>
    </citation>
    <scope>NUCLEOTIDE SEQUENCE [LARGE SCALE GENOMIC DNA]</scope>
    <source>
        <strain evidence="13 14">NBRC 13850</strain>
    </source>
</reference>
<dbReference type="GO" id="GO:0000155">
    <property type="term" value="F:phosphorelay sensor kinase activity"/>
    <property type="evidence" value="ECO:0007669"/>
    <property type="project" value="InterPro"/>
</dbReference>
<dbReference type="EMBL" id="BIFH01000067">
    <property type="protein sequence ID" value="GCE02539.1"/>
    <property type="molecule type" value="Genomic_DNA"/>
</dbReference>
<feature type="transmembrane region" description="Helical" evidence="10">
    <location>
        <begin position="108"/>
        <end position="127"/>
    </location>
</feature>
<keyword evidence="3" id="KW-0597">Phosphoprotein</keyword>
<keyword evidence="10" id="KW-0812">Transmembrane</keyword>
<evidence type="ECO:0000313" key="13">
    <source>
        <dbReference type="EMBL" id="GCE02539.1"/>
    </source>
</evidence>
<feature type="compositionally biased region" description="Basic and acidic residues" evidence="9">
    <location>
        <begin position="340"/>
        <end position="360"/>
    </location>
</feature>
<dbReference type="Gene3D" id="1.20.5.1930">
    <property type="match status" value="1"/>
</dbReference>
<keyword evidence="6 13" id="KW-0418">Kinase</keyword>
<evidence type="ECO:0000256" key="10">
    <source>
        <dbReference type="SAM" id="Phobius"/>
    </source>
</evidence>
<evidence type="ECO:0000256" key="5">
    <source>
        <dbReference type="ARBA" id="ARBA00022741"/>
    </source>
</evidence>
<name>A0A401Z6R9_9ACTN</name>
<dbReference type="InterPro" id="IPR011712">
    <property type="entry name" value="Sig_transdc_His_kin_sub3_dim/P"/>
</dbReference>
<feature type="transmembrane region" description="Helical" evidence="10">
    <location>
        <begin position="49"/>
        <end position="65"/>
    </location>
</feature>
<proteinExistence type="predicted"/>
<organism evidence="13 14">
    <name type="scientific">Embleya hyalina</name>
    <dbReference type="NCBI Taxonomy" id="516124"/>
    <lineage>
        <taxon>Bacteria</taxon>
        <taxon>Bacillati</taxon>
        <taxon>Actinomycetota</taxon>
        <taxon>Actinomycetes</taxon>
        <taxon>Kitasatosporales</taxon>
        <taxon>Streptomycetaceae</taxon>
        <taxon>Embleya</taxon>
    </lineage>
</organism>